<gene>
    <name evidence="7" type="ORF">PMKS-004085</name>
</gene>
<dbReference type="PANTHER" id="PTHR23354:SF62">
    <property type="entry name" value="MUSTARD, ISOFORM V"/>
    <property type="match status" value="1"/>
</dbReference>
<comment type="similarity">
    <text evidence="2">Belongs to the OXR1 family.</text>
</comment>
<dbReference type="InterPro" id="IPR006571">
    <property type="entry name" value="TLDc_dom"/>
</dbReference>
<accession>A0A1Q2YM70</accession>
<evidence type="ECO:0000259" key="6">
    <source>
        <dbReference type="PROSITE" id="PS51886"/>
    </source>
</evidence>
<proteinExistence type="inferred from homology"/>
<name>A0A1Q2YM70_9ASCO</name>
<evidence type="ECO:0000256" key="1">
    <source>
        <dbReference type="ARBA" id="ARBA00004173"/>
    </source>
</evidence>
<protein>
    <recommendedName>
        <fullName evidence="4">Oxidation resistance protein 1</fullName>
    </recommendedName>
</protein>
<reference evidence="7 8" key="1">
    <citation type="submission" date="2016-08" db="EMBL/GenBank/DDBJ databases">
        <title>Whole genome shotgun sequence of Pichia membranifaciens KS47-1.</title>
        <authorList>
            <person name="Konishi M."/>
            <person name="Ishida M."/>
            <person name="Arakawa T."/>
            <person name="Kato Y."/>
            <person name="Horiuchi J."/>
        </authorList>
    </citation>
    <scope>NUCLEOTIDE SEQUENCE [LARGE SCALE GENOMIC DNA]</scope>
    <source>
        <strain evidence="7 8">KS47-1</strain>
    </source>
</reference>
<dbReference type="GO" id="GO:0005634">
    <property type="term" value="C:nucleus"/>
    <property type="evidence" value="ECO:0007669"/>
    <property type="project" value="TreeGrafter"/>
</dbReference>
<dbReference type="EMBL" id="BDGI01000188">
    <property type="protein sequence ID" value="GAV30571.1"/>
    <property type="molecule type" value="Genomic_DNA"/>
</dbReference>
<dbReference type="PROSITE" id="PS51886">
    <property type="entry name" value="TLDC"/>
    <property type="match status" value="1"/>
</dbReference>
<evidence type="ECO:0000313" key="8">
    <source>
        <dbReference type="Proteomes" id="UP000186136"/>
    </source>
</evidence>
<keyword evidence="8" id="KW-1185">Reference proteome</keyword>
<dbReference type="GO" id="GO:0006979">
    <property type="term" value="P:response to oxidative stress"/>
    <property type="evidence" value="ECO:0007669"/>
    <property type="project" value="TreeGrafter"/>
</dbReference>
<feature type="region of interest" description="Disordered" evidence="5">
    <location>
        <begin position="1"/>
        <end position="45"/>
    </location>
</feature>
<evidence type="ECO:0000256" key="3">
    <source>
        <dbReference type="ARBA" id="ARBA00023128"/>
    </source>
</evidence>
<dbReference type="Pfam" id="PF07534">
    <property type="entry name" value="TLD"/>
    <property type="match status" value="2"/>
</dbReference>
<dbReference type="GO" id="GO:0005739">
    <property type="term" value="C:mitochondrion"/>
    <property type="evidence" value="ECO:0007669"/>
    <property type="project" value="UniProtKB-SubCell"/>
</dbReference>
<dbReference type="OrthoDB" id="26679at2759"/>
<comment type="caution">
    <text evidence="7">The sequence shown here is derived from an EMBL/GenBank/DDBJ whole genome shotgun (WGS) entry which is preliminary data.</text>
</comment>
<evidence type="ECO:0000256" key="4">
    <source>
        <dbReference type="ARBA" id="ARBA00040604"/>
    </source>
</evidence>
<dbReference type="SMART" id="SM00584">
    <property type="entry name" value="TLDc"/>
    <property type="match status" value="1"/>
</dbReference>
<dbReference type="PANTHER" id="PTHR23354">
    <property type="entry name" value="NUCLEOLAR PROTEIN 7/ESTROGEN RECEPTOR COACTIVATOR-RELATED"/>
    <property type="match status" value="1"/>
</dbReference>
<evidence type="ECO:0000256" key="5">
    <source>
        <dbReference type="SAM" id="MobiDB-lite"/>
    </source>
</evidence>
<evidence type="ECO:0000256" key="2">
    <source>
        <dbReference type="ARBA" id="ARBA00009540"/>
    </source>
</evidence>
<dbReference type="AlphaFoldDB" id="A0A1Q2YM70"/>
<evidence type="ECO:0000313" key="7">
    <source>
        <dbReference type="EMBL" id="GAV30571.1"/>
    </source>
</evidence>
<feature type="domain" description="TLDc" evidence="6">
    <location>
        <begin position="70"/>
        <end position="279"/>
    </location>
</feature>
<organism evidence="7 8">
    <name type="scientific">Pichia membranifaciens</name>
    <dbReference type="NCBI Taxonomy" id="4926"/>
    <lineage>
        <taxon>Eukaryota</taxon>
        <taxon>Fungi</taxon>
        <taxon>Dikarya</taxon>
        <taxon>Ascomycota</taxon>
        <taxon>Saccharomycotina</taxon>
        <taxon>Pichiomycetes</taxon>
        <taxon>Pichiales</taxon>
        <taxon>Pichiaceae</taxon>
        <taxon>Pichia</taxon>
    </lineage>
</organism>
<dbReference type="Proteomes" id="UP000186136">
    <property type="component" value="Unassembled WGS sequence"/>
</dbReference>
<feature type="compositionally biased region" description="Low complexity" evidence="5">
    <location>
        <begin position="30"/>
        <end position="45"/>
    </location>
</feature>
<sequence length="279" mass="32068">MSGSPLEKIKSVFQKSSHVGKYSDSERSYSNRSNSNGNSSLDSNSQIHEFEEPPLTPLSLSGYKASTKHRLLNLELAEEIRQHIPSLLQINHKWQLLYSVEQSGTSLHTLYSNCHPKFGENMNRRRGYILVLQDTRKNIFGAYLNDYLRPLEGKYYYGNCDCFLWKLEKGKVMHLNSNNSTIRAHKEEEERKCAHQCNEKEEEEEVLNLKVFPYTSLNDFIIYSNNEFISVGSGDGKFGLWIDSNFEVGASDTVETFGNEPLSDHKKFHILGLEVWKVS</sequence>
<keyword evidence="3" id="KW-0496">Mitochondrion</keyword>
<comment type="subcellular location">
    <subcellularLocation>
        <location evidence="1">Mitochondrion</location>
    </subcellularLocation>
</comment>